<name>A0A426ZLH9_ENSVE</name>
<dbReference type="PANTHER" id="PTHR33223">
    <property type="entry name" value="CCHC-TYPE DOMAIN-CONTAINING PROTEIN"/>
    <property type="match status" value="1"/>
</dbReference>
<dbReference type="Proteomes" id="UP000287651">
    <property type="component" value="Unassembled WGS sequence"/>
</dbReference>
<evidence type="ECO:0000313" key="1">
    <source>
        <dbReference type="EMBL" id="RRT64754.1"/>
    </source>
</evidence>
<accession>A0A426ZLH9</accession>
<evidence type="ECO:0008006" key="3">
    <source>
        <dbReference type="Google" id="ProtNLM"/>
    </source>
</evidence>
<protein>
    <recommendedName>
        <fullName evidence="3">Retrotransposon gag domain-containing protein</fullName>
    </recommendedName>
</protein>
<dbReference type="AlphaFoldDB" id="A0A426ZLH9"/>
<sequence length="150" mass="17398">MLEVYDGSSDPTEHVATFHVQMTLYDTPDAHMTKTNRRIPPWDEIREKGLLKTPNPLRSRANDQDNKCYCRFHRDYGHDTEECYDLKNQIEDLIYRDHLDRYIMKPRETSLHPKSPVGRHIDVIVGGPTTGGVSSLARKAYARTEVQKMP</sequence>
<evidence type="ECO:0000313" key="2">
    <source>
        <dbReference type="Proteomes" id="UP000287651"/>
    </source>
</evidence>
<comment type="caution">
    <text evidence="1">The sequence shown here is derived from an EMBL/GenBank/DDBJ whole genome shotgun (WGS) entry which is preliminary data.</text>
</comment>
<reference evidence="1 2" key="1">
    <citation type="journal article" date="2014" name="Agronomy (Basel)">
        <title>A Draft Genome Sequence for Ensete ventricosum, the Drought-Tolerant Tree Against Hunger.</title>
        <authorList>
            <person name="Harrison J."/>
            <person name="Moore K.A."/>
            <person name="Paszkiewicz K."/>
            <person name="Jones T."/>
            <person name="Grant M."/>
            <person name="Ambacheew D."/>
            <person name="Muzemil S."/>
            <person name="Studholme D.J."/>
        </authorList>
    </citation>
    <scope>NUCLEOTIDE SEQUENCE [LARGE SCALE GENOMIC DNA]</scope>
</reference>
<proteinExistence type="predicted"/>
<dbReference type="EMBL" id="AMZH03006070">
    <property type="protein sequence ID" value="RRT64754.1"/>
    <property type="molecule type" value="Genomic_DNA"/>
</dbReference>
<gene>
    <name evidence="1" type="ORF">B296_00011706</name>
</gene>
<dbReference type="PANTHER" id="PTHR33223:SF10">
    <property type="entry name" value="AMINOTRANSFERASE-LIKE PLANT MOBILE DOMAIN-CONTAINING PROTEIN"/>
    <property type="match status" value="1"/>
</dbReference>
<organism evidence="1 2">
    <name type="scientific">Ensete ventricosum</name>
    <name type="common">Abyssinian banana</name>
    <name type="synonym">Musa ensete</name>
    <dbReference type="NCBI Taxonomy" id="4639"/>
    <lineage>
        <taxon>Eukaryota</taxon>
        <taxon>Viridiplantae</taxon>
        <taxon>Streptophyta</taxon>
        <taxon>Embryophyta</taxon>
        <taxon>Tracheophyta</taxon>
        <taxon>Spermatophyta</taxon>
        <taxon>Magnoliopsida</taxon>
        <taxon>Liliopsida</taxon>
        <taxon>Zingiberales</taxon>
        <taxon>Musaceae</taxon>
        <taxon>Ensete</taxon>
    </lineage>
</organism>